<dbReference type="Pfam" id="PF13370">
    <property type="entry name" value="Fer4_13"/>
    <property type="match status" value="1"/>
</dbReference>
<name>A0A265NF38_9BACI</name>
<evidence type="ECO:0000313" key="11">
    <source>
        <dbReference type="Proteomes" id="UP000216498"/>
    </source>
</evidence>
<organism evidence="10 11">
    <name type="scientific">Virgibacillus indicus</name>
    <dbReference type="NCBI Taxonomy" id="2024554"/>
    <lineage>
        <taxon>Bacteria</taxon>
        <taxon>Bacillati</taxon>
        <taxon>Bacillota</taxon>
        <taxon>Bacilli</taxon>
        <taxon>Bacillales</taxon>
        <taxon>Bacillaceae</taxon>
        <taxon>Virgibacillus</taxon>
    </lineage>
</organism>
<comment type="caution">
    <text evidence="10">The sequence shown here is derived from an EMBL/GenBank/DDBJ whole genome shotgun (WGS) entry which is preliminary data.</text>
</comment>
<evidence type="ECO:0000313" key="10">
    <source>
        <dbReference type="EMBL" id="OZU90079.1"/>
    </source>
</evidence>
<keyword evidence="7 8" id="KW-0411">Iron-sulfur</keyword>
<dbReference type="PROSITE" id="PS51379">
    <property type="entry name" value="4FE4S_FER_2"/>
    <property type="match status" value="1"/>
</dbReference>
<evidence type="ECO:0000256" key="4">
    <source>
        <dbReference type="ARBA" id="ARBA00022723"/>
    </source>
</evidence>
<dbReference type="InterPro" id="IPR052395">
    <property type="entry name" value="ET_Ferredoxin"/>
</dbReference>
<keyword evidence="11" id="KW-1185">Reference proteome</keyword>
<evidence type="ECO:0000256" key="8">
    <source>
        <dbReference type="RuleBase" id="RU368020"/>
    </source>
</evidence>
<dbReference type="EMBL" id="NPMS01000001">
    <property type="protein sequence ID" value="OZU90079.1"/>
    <property type="molecule type" value="Genomic_DNA"/>
</dbReference>
<dbReference type="SUPFAM" id="SSF54862">
    <property type="entry name" value="4Fe-4S ferredoxins"/>
    <property type="match status" value="1"/>
</dbReference>
<accession>A0A265NF38</accession>
<dbReference type="AlphaFoldDB" id="A0A265NF38"/>
<dbReference type="Proteomes" id="UP000216498">
    <property type="component" value="Unassembled WGS sequence"/>
</dbReference>
<reference evidence="10 11" key="1">
    <citation type="submission" date="2017-08" db="EMBL/GenBank/DDBJ databases">
        <title>Virgibacillus indicus sp. nov. and Virgibacillus profoundi sp. nov, two moderately halophilic bacteria isolated from marine sediment by using the Microfluidic Streak Plate.</title>
        <authorList>
            <person name="Xu B."/>
            <person name="Hu B."/>
            <person name="Wang J."/>
            <person name="Zhu Y."/>
            <person name="Huang L."/>
            <person name="Du W."/>
            <person name="Huang Y."/>
        </authorList>
    </citation>
    <scope>NUCLEOTIDE SEQUENCE [LARGE SCALE GENOMIC DNA]</scope>
    <source>
        <strain evidence="10 11">IO3-P2-C2</strain>
    </source>
</reference>
<comment type="function">
    <text evidence="8">Ferredoxins are iron-sulfur proteins that transfer electrons in a wide variety of metabolic reactions.</text>
</comment>
<proteinExistence type="predicted"/>
<dbReference type="GO" id="GO:0051539">
    <property type="term" value="F:4 iron, 4 sulfur cluster binding"/>
    <property type="evidence" value="ECO:0007669"/>
    <property type="project" value="UniProtKB-KW"/>
</dbReference>
<evidence type="ECO:0000256" key="2">
    <source>
        <dbReference type="ARBA" id="ARBA00022448"/>
    </source>
</evidence>
<evidence type="ECO:0000256" key="7">
    <source>
        <dbReference type="ARBA" id="ARBA00023014"/>
    </source>
</evidence>
<keyword evidence="2 8" id="KW-0813">Transport</keyword>
<dbReference type="PANTHER" id="PTHR39163">
    <property type="entry name" value="FERREDOXIN"/>
    <property type="match status" value="1"/>
</dbReference>
<dbReference type="GO" id="GO:0005506">
    <property type="term" value="F:iron ion binding"/>
    <property type="evidence" value="ECO:0007669"/>
    <property type="project" value="UniProtKB-UniRule"/>
</dbReference>
<dbReference type="GO" id="GO:0009055">
    <property type="term" value="F:electron transfer activity"/>
    <property type="evidence" value="ECO:0007669"/>
    <property type="project" value="UniProtKB-UniRule"/>
</dbReference>
<evidence type="ECO:0000259" key="9">
    <source>
        <dbReference type="PROSITE" id="PS51379"/>
    </source>
</evidence>
<dbReference type="OrthoDB" id="9801085at2"/>
<dbReference type="PRINTS" id="PR00352">
    <property type="entry name" value="3FE4SFRDOXIN"/>
</dbReference>
<evidence type="ECO:0000256" key="6">
    <source>
        <dbReference type="ARBA" id="ARBA00023004"/>
    </source>
</evidence>
<comment type="cofactor">
    <cofactor evidence="1">
        <name>[4Fe-4S] cluster</name>
        <dbReference type="ChEBI" id="CHEBI:49883"/>
    </cofactor>
</comment>
<dbReference type="PANTHER" id="PTHR39163:SF1">
    <property type="entry name" value="FERREDOXIN"/>
    <property type="match status" value="1"/>
</dbReference>
<keyword evidence="6 8" id="KW-0408">Iron</keyword>
<feature type="domain" description="4Fe-4S ferredoxin-type" evidence="9">
    <location>
        <begin position="3"/>
        <end position="31"/>
    </location>
</feature>
<keyword evidence="4 8" id="KW-0479">Metal-binding</keyword>
<dbReference type="RefSeq" id="WP_094883677.1">
    <property type="nucleotide sequence ID" value="NZ_NPMS01000001.1"/>
</dbReference>
<keyword evidence="3" id="KW-0004">4Fe-4S</keyword>
<evidence type="ECO:0000256" key="1">
    <source>
        <dbReference type="ARBA" id="ARBA00001966"/>
    </source>
</evidence>
<dbReference type="InterPro" id="IPR017896">
    <property type="entry name" value="4Fe4S_Fe-S-bd"/>
</dbReference>
<dbReference type="InterPro" id="IPR001080">
    <property type="entry name" value="3Fe4S_ferredoxin"/>
</dbReference>
<evidence type="ECO:0000256" key="3">
    <source>
        <dbReference type="ARBA" id="ARBA00022485"/>
    </source>
</evidence>
<gene>
    <name evidence="10" type="ORF">CIL03_02770</name>
</gene>
<dbReference type="Gene3D" id="3.30.70.20">
    <property type="match status" value="1"/>
</dbReference>
<evidence type="ECO:0000256" key="5">
    <source>
        <dbReference type="ARBA" id="ARBA00022982"/>
    </source>
</evidence>
<keyword evidence="5 8" id="KW-0249">Electron transport</keyword>
<protein>
    <recommendedName>
        <fullName evidence="8">Ferredoxin</fullName>
    </recommendedName>
</protein>
<sequence>MPKYTIVDKDTCIACGACGAAAPDVYDYDDEGLAEVVIDDNTGTAAVDGVLEDDVIDAHLGCPTDSIKISDKPFDGEPLKYEE</sequence>